<evidence type="ECO:0000256" key="2">
    <source>
        <dbReference type="ARBA" id="ARBA00022723"/>
    </source>
</evidence>
<comment type="cofactor">
    <cofactor evidence="1">
        <name>Mg(2+)</name>
        <dbReference type="ChEBI" id="CHEBI:18420"/>
    </cofactor>
</comment>
<keyword evidence="5" id="KW-1185">Reference proteome</keyword>
<dbReference type="PIRSF" id="PIRSF015582">
    <property type="entry name" value="Cit_lyase_B"/>
    <property type="match status" value="1"/>
</dbReference>
<reference evidence="4 5" key="1">
    <citation type="submission" date="2021-04" db="EMBL/GenBank/DDBJ databases">
        <title>Genomics, taxonomy and metabolism of representatives of sulfur bacteria of the genus Thiothrix: Thiothrix fructosivorans QT, Thiothrix unzii A1T and three new species, Thiothrix subterranea sp. nov., Thiothrix litoralis sp. nov. and 'Candidatus Thiothrix anitrata' sp. nov.</title>
        <authorList>
            <person name="Ravin N.V."/>
            <person name="Smolyakov D."/>
            <person name="Rudenko T.S."/>
            <person name="Mardanov A.V."/>
            <person name="Beletsky A.V."/>
            <person name="Markov N.D."/>
            <person name="Fomenkov A.I."/>
            <person name="Roberts R.J."/>
            <person name="Karnachuk O.V."/>
            <person name="Novikov A."/>
            <person name="Grabovich M.Y."/>
        </authorList>
    </citation>
    <scope>NUCLEOTIDE SEQUENCE [LARGE SCALE GENOMIC DNA]</scope>
    <source>
        <strain evidence="4 5">AS</strain>
    </source>
</reference>
<evidence type="ECO:0000256" key="3">
    <source>
        <dbReference type="ARBA" id="ARBA00022842"/>
    </source>
</evidence>
<keyword evidence="4" id="KW-0456">Lyase</keyword>
<evidence type="ECO:0000256" key="1">
    <source>
        <dbReference type="ARBA" id="ARBA00001946"/>
    </source>
</evidence>
<organism evidence="4 5">
    <name type="scientific">Thiothrix litoralis</name>
    <dbReference type="NCBI Taxonomy" id="2891210"/>
    <lineage>
        <taxon>Bacteria</taxon>
        <taxon>Pseudomonadati</taxon>
        <taxon>Pseudomonadota</taxon>
        <taxon>Gammaproteobacteria</taxon>
        <taxon>Thiotrichales</taxon>
        <taxon>Thiotrichaceae</taxon>
        <taxon>Thiothrix</taxon>
    </lineage>
</organism>
<keyword evidence="2" id="KW-0479">Metal-binding</keyword>
<dbReference type="InterPro" id="IPR015813">
    <property type="entry name" value="Pyrv/PenolPyrv_kinase-like_dom"/>
</dbReference>
<dbReference type="RefSeq" id="WP_210223309.1">
    <property type="nucleotide sequence ID" value="NZ_CP072801.1"/>
</dbReference>
<dbReference type="Gene3D" id="3.20.20.60">
    <property type="entry name" value="Phosphoenolpyruvate-binding domains"/>
    <property type="match status" value="1"/>
</dbReference>
<keyword evidence="3" id="KW-0460">Magnesium</keyword>
<evidence type="ECO:0000313" key="5">
    <source>
        <dbReference type="Proteomes" id="UP000672039"/>
    </source>
</evidence>
<dbReference type="EMBL" id="CP072801">
    <property type="protein sequence ID" value="QTR47004.1"/>
    <property type="molecule type" value="Genomic_DNA"/>
</dbReference>
<evidence type="ECO:0000313" key="4">
    <source>
        <dbReference type="EMBL" id="QTR47004.1"/>
    </source>
</evidence>
<dbReference type="GO" id="GO:0016829">
    <property type="term" value="F:lyase activity"/>
    <property type="evidence" value="ECO:0007669"/>
    <property type="project" value="UniProtKB-KW"/>
</dbReference>
<dbReference type="Pfam" id="PF15617">
    <property type="entry name" value="C-C_Bond_Lyase"/>
    <property type="match status" value="1"/>
</dbReference>
<gene>
    <name evidence="4" type="ORF">J9253_03410</name>
</gene>
<protein>
    <submittedName>
        <fullName evidence="4">HpcH/HpaI aldolase/citrate lyase family protein</fullName>
    </submittedName>
</protein>
<sequence length="324" mass="36228">MTTRISPYQLGATLYMPATRPDLLDVILHQKIPDLRSMVICLEDAVREDEVAAGLANLQQCLHTLRQQDRGASPLVFIRPRHPMMALELLAMTGIEAIDGFVLPKFDNHSFAAWYAVVQAAPPHMLFMPTLETAQMLDALAVRELCARLQDEGIKARILALRIGGNDLLSCLRLRTHHAHTLYDGPLGYVVAMLVTHFVPAGFHLTAPVFEYFQDHTVLQAEFQRDLLHGLVGKTVIHPSQIAIIHQALKVNSHDYEAALRILDDTMPAVFQFEGAMCEPATHHHWAVQVIERAKHFGCHLHAVAVDEEADNAHKDNLHRTASK</sequence>
<dbReference type="Proteomes" id="UP000672039">
    <property type="component" value="Chromosome"/>
</dbReference>
<dbReference type="InterPro" id="IPR040442">
    <property type="entry name" value="Pyrv_kinase-like_dom_sf"/>
</dbReference>
<accession>A0ABX7WT17</accession>
<dbReference type="SUPFAM" id="SSF51621">
    <property type="entry name" value="Phosphoenolpyruvate/pyruvate domain"/>
    <property type="match status" value="1"/>
</dbReference>
<proteinExistence type="predicted"/>
<dbReference type="InterPro" id="IPR011206">
    <property type="entry name" value="Citrate_lyase_beta/mcl1/mcl2"/>
</dbReference>
<dbReference type="PANTHER" id="PTHR32308">
    <property type="entry name" value="LYASE BETA SUBUNIT, PUTATIVE (AFU_ORTHOLOGUE AFUA_4G13030)-RELATED"/>
    <property type="match status" value="1"/>
</dbReference>
<dbReference type="PANTHER" id="PTHR32308:SF10">
    <property type="entry name" value="CITRATE LYASE SUBUNIT BETA"/>
    <property type="match status" value="1"/>
</dbReference>
<name>A0ABX7WT17_9GAMM</name>
<dbReference type="InterPro" id="IPR039480">
    <property type="entry name" value="C-C_Bond_Lyase-like"/>
</dbReference>